<dbReference type="EMBL" id="JADIMW010000060">
    <property type="protein sequence ID" value="MBO8438319.1"/>
    <property type="molecule type" value="Genomic_DNA"/>
</dbReference>
<evidence type="ECO:0000256" key="1">
    <source>
        <dbReference type="SAM" id="Phobius"/>
    </source>
</evidence>
<name>A0A9D9H776_9BACT</name>
<proteinExistence type="predicted"/>
<sequence length="96" mass="10495">MGLKQLENIREPKNSVSEFALGKTNYILIAVAFAVIVLGLALMAGSGSTPDHYNPDIFSWRRIVLAPTLAFAGFVFMVFAIMYKGKNAKNDKEGKA</sequence>
<reference evidence="2" key="2">
    <citation type="journal article" date="2021" name="PeerJ">
        <title>Extensive microbial diversity within the chicken gut microbiome revealed by metagenomics and culture.</title>
        <authorList>
            <person name="Gilroy R."/>
            <person name="Ravi A."/>
            <person name="Getino M."/>
            <person name="Pursley I."/>
            <person name="Horton D.L."/>
            <person name="Alikhan N.F."/>
            <person name="Baker D."/>
            <person name="Gharbi K."/>
            <person name="Hall N."/>
            <person name="Watson M."/>
            <person name="Adriaenssens E.M."/>
            <person name="Foster-Nyarko E."/>
            <person name="Jarju S."/>
            <person name="Secka A."/>
            <person name="Antonio M."/>
            <person name="Oren A."/>
            <person name="Chaudhuri R.R."/>
            <person name="La Ragione R."/>
            <person name="Hildebrand F."/>
            <person name="Pallen M.J."/>
        </authorList>
    </citation>
    <scope>NUCLEOTIDE SEQUENCE</scope>
    <source>
        <strain evidence="2">G3-4614</strain>
    </source>
</reference>
<reference evidence="2" key="1">
    <citation type="submission" date="2020-10" db="EMBL/GenBank/DDBJ databases">
        <authorList>
            <person name="Gilroy R."/>
        </authorList>
    </citation>
    <scope>NUCLEOTIDE SEQUENCE</scope>
    <source>
        <strain evidence="2">G3-4614</strain>
    </source>
</reference>
<feature type="transmembrane region" description="Helical" evidence="1">
    <location>
        <begin position="26"/>
        <end position="44"/>
    </location>
</feature>
<gene>
    <name evidence="2" type="ORF">IAC54_05405</name>
</gene>
<keyword evidence="1" id="KW-0812">Transmembrane</keyword>
<keyword evidence="1" id="KW-1133">Transmembrane helix</keyword>
<dbReference type="InterPro" id="IPR021448">
    <property type="entry name" value="DUF3098"/>
</dbReference>
<comment type="caution">
    <text evidence="2">The sequence shown here is derived from an EMBL/GenBank/DDBJ whole genome shotgun (WGS) entry which is preliminary data.</text>
</comment>
<evidence type="ECO:0000313" key="3">
    <source>
        <dbReference type="Proteomes" id="UP000823636"/>
    </source>
</evidence>
<keyword evidence="1" id="KW-0472">Membrane</keyword>
<dbReference type="AlphaFoldDB" id="A0A9D9H776"/>
<evidence type="ECO:0000313" key="2">
    <source>
        <dbReference type="EMBL" id="MBO8438319.1"/>
    </source>
</evidence>
<organism evidence="2 3">
    <name type="scientific">Candidatus Caccoplasma merdipullorum</name>
    <dbReference type="NCBI Taxonomy" id="2840718"/>
    <lineage>
        <taxon>Bacteria</taxon>
        <taxon>Pseudomonadati</taxon>
        <taxon>Bacteroidota</taxon>
        <taxon>Bacteroidia</taxon>
        <taxon>Bacteroidales</taxon>
        <taxon>Bacteroidaceae</taxon>
        <taxon>Bacteroidaceae incertae sedis</taxon>
        <taxon>Candidatus Caccoplasma</taxon>
    </lineage>
</organism>
<dbReference type="Pfam" id="PF11297">
    <property type="entry name" value="DUF3098"/>
    <property type="match status" value="1"/>
</dbReference>
<feature type="transmembrane region" description="Helical" evidence="1">
    <location>
        <begin position="64"/>
        <end position="83"/>
    </location>
</feature>
<dbReference type="Proteomes" id="UP000823636">
    <property type="component" value="Unassembled WGS sequence"/>
</dbReference>
<protein>
    <submittedName>
        <fullName evidence="2">DUF3098 domain-containing protein</fullName>
    </submittedName>
</protein>
<accession>A0A9D9H776</accession>